<feature type="domain" description="Sas10 C-terminal" evidence="5">
    <location>
        <begin position="305"/>
        <end position="377"/>
    </location>
</feature>
<dbReference type="OrthoDB" id="1924577at2759"/>
<feature type="compositionally biased region" description="Basic residues" evidence="4">
    <location>
        <begin position="1"/>
        <end position="10"/>
    </location>
</feature>
<reference evidence="8" key="1">
    <citation type="submission" date="2012-12" db="EMBL/GenBank/DDBJ databases">
        <authorList>
            <person name="Hellsten U."/>
            <person name="Grimwood J."/>
            <person name="Chapman J.A."/>
            <person name="Shapiro H."/>
            <person name="Aerts A."/>
            <person name="Otillar R.P."/>
            <person name="Terry A.Y."/>
            <person name="Boore J.L."/>
            <person name="Simakov O."/>
            <person name="Marletaz F."/>
            <person name="Cho S.-J."/>
            <person name="Edsinger-Gonzales E."/>
            <person name="Havlak P."/>
            <person name="Kuo D.-H."/>
            <person name="Larsson T."/>
            <person name="Lv J."/>
            <person name="Arendt D."/>
            <person name="Savage R."/>
            <person name="Osoegawa K."/>
            <person name="de Jong P."/>
            <person name="Lindberg D.R."/>
            <person name="Seaver E.C."/>
            <person name="Weisblat D.A."/>
            <person name="Putnam N.H."/>
            <person name="Grigoriev I.V."/>
            <person name="Rokhsar D.S."/>
        </authorList>
    </citation>
    <scope>NUCLEOTIDE SEQUENCE</scope>
</reference>
<dbReference type="EMBL" id="KB095812">
    <property type="protein sequence ID" value="ESO11893.1"/>
    <property type="molecule type" value="Genomic_DNA"/>
</dbReference>
<dbReference type="GO" id="GO:0032040">
    <property type="term" value="C:small-subunit processome"/>
    <property type="evidence" value="ECO:0000318"/>
    <property type="project" value="GO_Central"/>
</dbReference>
<dbReference type="eggNOG" id="KOG3118">
    <property type="taxonomic scope" value="Eukaryota"/>
</dbReference>
<evidence type="ECO:0000313" key="6">
    <source>
        <dbReference type="EMBL" id="ESO11893.1"/>
    </source>
</evidence>
<name>T1FRN4_HELRO</name>
<feature type="region of interest" description="Disordered" evidence="4">
    <location>
        <begin position="1"/>
        <end position="29"/>
    </location>
</feature>
<evidence type="ECO:0000256" key="4">
    <source>
        <dbReference type="SAM" id="MobiDB-lite"/>
    </source>
</evidence>
<dbReference type="EMBL" id="AMQM01002617">
    <property type="status" value="NOT_ANNOTATED_CDS"/>
    <property type="molecule type" value="Genomic_DNA"/>
</dbReference>
<keyword evidence="8" id="KW-1185">Reference proteome</keyword>
<dbReference type="PANTHER" id="PTHR13237">
    <property type="entry name" value="SOMETHING ABOUT SILENCING PROTEIN 10-RELATED"/>
    <property type="match status" value="1"/>
</dbReference>
<dbReference type="RefSeq" id="XP_009010381.1">
    <property type="nucleotide sequence ID" value="XM_009012133.1"/>
</dbReference>
<proteinExistence type="inferred from homology"/>
<dbReference type="KEGG" id="hro:HELRODRAFT_190072"/>
<dbReference type="HOGENOM" id="CLU_025161_1_0_1"/>
<dbReference type="Proteomes" id="UP000015101">
    <property type="component" value="Unassembled WGS sequence"/>
</dbReference>
<dbReference type="CTD" id="20211481"/>
<dbReference type="EnsemblMetazoa" id="HelroT190072">
    <property type="protein sequence ID" value="HelroP190072"/>
    <property type="gene ID" value="HelroG190072"/>
</dbReference>
<feature type="compositionally biased region" description="Basic residues" evidence="4">
    <location>
        <begin position="321"/>
        <end position="348"/>
    </location>
</feature>
<sequence length="378" mass="43939">MAPKSKKRKFNKVDKDLNSYKEADPDPTSEDFLYDDVDKFHLDQEKILLSKTNYYDRRSDSKVTDEILGVASDSDEDDEKIEEYERQLKRFKGYADYETQEVDKASDNEEMPQLEDDLPSDADDDQLEEKEALQLQKKLNSYLDENDFGLSLIQSACSNVSEFKNIQNNLSDLTLKEKKVLLLQESPELFKLIDELKSKLSLILKVYSNFKARSDGTSKFHLKLLLDYCANLNFYLALKFQREDVTNHPVIDRICYYSDILKSFAKGALVSMTSKNINKSAELSFLADEFQKIEDDVEDGDEVVDTRRGINKTIEKNRGLTPHRKKENKNPRVKHRNKYRKSKIRRKGQIREPRKELVKYSGEISGIKPGIKRGIKMK</sequence>
<dbReference type="AlphaFoldDB" id="T1FRN4"/>
<dbReference type="GO" id="GO:0005730">
    <property type="term" value="C:nucleolus"/>
    <property type="evidence" value="ECO:0000318"/>
    <property type="project" value="GO_Central"/>
</dbReference>
<dbReference type="InParanoid" id="T1FRN4"/>
<accession>T1FRN4</accession>
<gene>
    <name evidence="7" type="primary">20211481</name>
    <name evidence="6" type="ORF">HELRODRAFT_190072</name>
</gene>
<feature type="compositionally biased region" description="Acidic residues" evidence="4">
    <location>
        <begin position="108"/>
        <end position="127"/>
    </location>
</feature>
<evidence type="ECO:0000256" key="2">
    <source>
        <dbReference type="ARBA" id="ARBA00010979"/>
    </source>
</evidence>
<dbReference type="GeneID" id="20211481"/>
<comment type="similarity">
    <text evidence="2">Belongs to the SAS10 family.</text>
</comment>
<dbReference type="STRING" id="6412.T1FRN4"/>
<dbReference type="FunCoup" id="T1FRN4">
    <property type="interactions" value="1324"/>
</dbReference>
<comment type="subcellular location">
    <subcellularLocation>
        <location evidence="1">Nucleus</location>
    </subcellularLocation>
</comment>
<evidence type="ECO:0000259" key="5">
    <source>
        <dbReference type="Pfam" id="PF09368"/>
    </source>
</evidence>
<evidence type="ECO:0000256" key="1">
    <source>
        <dbReference type="ARBA" id="ARBA00004123"/>
    </source>
</evidence>
<dbReference type="GO" id="GO:0000462">
    <property type="term" value="P:maturation of SSU-rRNA from tricistronic rRNA transcript (SSU-rRNA, 5.8S rRNA, LSU-rRNA)"/>
    <property type="evidence" value="ECO:0000318"/>
    <property type="project" value="GO_Central"/>
</dbReference>
<dbReference type="Pfam" id="PF09368">
    <property type="entry name" value="Sas10"/>
    <property type="match status" value="1"/>
</dbReference>
<reference evidence="6 8" key="2">
    <citation type="journal article" date="2013" name="Nature">
        <title>Insights into bilaterian evolution from three spiralian genomes.</title>
        <authorList>
            <person name="Simakov O."/>
            <person name="Marletaz F."/>
            <person name="Cho S.J."/>
            <person name="Edsinger-Gonzales E."/>
            <person name="Havlak P."/>
            <person name="Hellsten U."/>
            <person name="Kuo D.H."/>
            <person name="Larsson T."/>
            <person name="Lv J."/>
            <person name="Arendt D."/>
            <person name="Savage R."/>
            <person name="Osoegawa K."/>
            <person name="de Jong P."/>
            <person name="Grimwood J."/>
            <person name="Chapman J.A."/>
            <person name="Shapiro H."/>
            <person name="Aerts A."/>
            <person name="Otillar R.P."/>
            <person name="Terry A.Y."/>
            <person name="Boore J.L."/>
            <person name="Grigoriev I.V."/>
            <person name="Lindberg D.R."/>
            <person name="Seaver E.C."/>
            <person name="Weisblat D.A."/>
            <person name="Putnam N.H."/>
            <person name="Rokhsar D.S."/>
        </authorList>
    </citation>
    <scope>NUCLEOTIDE SEQUENCE</scope>
</reference>
<dbReference type="PANTHER" id="PTHR13237:SF8">
    <property type="entry name" value="SOMETHING ABOUT SILENCING PROTEIN 10"/>
    <property type="match status" value="1"/>
</dbReference>
<protein>
    <recommendedName>
        <fullName evidence="5">Sas10 C-terminal domain-containing protein</fullName>
    </recommendedName>
</protein>
<reference evidence="7" key="3">
    <citation type="submission" date="2015-06" db="UniProtKB">
        <authorList>
            <consortium name="EnsemblMetazoa"/>
        </authorList>
    </citation>
    <scope>IDENTIFICATION</scope>
</reference>
<dbReference type="InterPro" id="IPR018972">
    <property type="entry name" value="Sas10_C_dom"/>
</dbReference>
<feature type="region of interest" description="Disordered" evidence="4">
    <location>
        <begin position="314"/>
        <end position="351"/>
    </location>
</feature>
<evidence type="ECO:0000256" key="3">
    <source>
        <dbReference type="ARBA" id="ARBA00023242"/>
    </source>
</evidence>
<keyword evidence="3" id="KW-0539">Nucleus</keyword>
<feature type="region of interest" description="Disordered" evidence="4">
    <location>
        <begin position="99"/>
        <end position="127"/>
    </location>
</feature>
<organism evidence="7 8">
    <name type="scientific">Helobdella robusta</name>
    <name type="common">Californian leech</name>
    <dbReference type="NCBI Taxonomy" id="6412"/>
    <lineage>
        <taxon>Eukaryota</taxon>
        <taxon>Metazoa</taxon>
        <taxon>Spiralia</taxon>
        <taxon>Lophotrochozoa</taxon>
        <taxon>Annelida</taxon>
        <taxon>Clitellata</taxon>
        <taxon>Hirudinea</taxon>
        <taxon>Rhynchobdellida</taxon>
        <taxon>Glossiphoniidae</taxon>
        <taxon>Helobdella</taxon>
    </lineage>
</organism>
<evidence type="ECO:0000313" key="7">
    <source>
        <dbReference type="EnsemblMetazoa" id="HelroP190072"/>
    </source>
</evidence>
<evidence type="ECO:0000313" key="8">
    <source>
        <dbReference type="Proteomes" id="UP000015101"/>
    </source>
</evidence>
<feature type="compositionally biased region" description="Basic and acidic residues" evidence="4">
    <location>
        <begin position="11"/>
        <end position="24"/>
    </location>
</feature>